<organism evidence="2 3">
    <name type="scientific">Pandoraea cepalis</name>
    <dbReference type="NCBI Taxonomy" id="2508294"/>
    <lineage>
        <taxon>Bacteria</taxon>
        <taxon>Pseudomonadati</taxon>
        <taxon>Pseudomonadota</taxon>
        <taxon>Betaproteobacteria</taxon>
        <taxon>Burkholderiales</taxon>
        <taxon>Burkholderiaceae</taxon>
        <taxon>Pandoraea</taxon>
    </lineage>
</organism>
<reference evidence="2 3" key="1">
    <citation type="submission" date="2019-08" db="EMBL/GenBank/DDBJ databases">
        <authorList>
            <person name="Peeters C."/>
        </authorList>
    </citation>
    <scope>NUCLEOTIDE SEQUENCE [LARGE SCALE GENOMIC DNA]</scope>
    <source>
        <strain evidence="2 3">LMG 31107</strain>
    </source>
</reference>
<dbReference type="RefSeq" id="WP_150609195.1">
    <property type="nucleotide sequence ID" value="NZ_CABPRY010000006.1"/>
</dbReference>
<gene>
    <name evidence="2" type="ORF">PCE31107_02816</name>
</gene>
<evidence type="ECO:0000259" key="1">
    <source>
        <dbReference type="Pfam" id="PF13391"/>
    </source>
</evidence>
<dbReference type="EMBL" id="CABPRY010000006">
    <property type="protein sequence ID" value="VVE14479.1"/>
    <property type="molecule type" value="Genomic_DNA"/>
</dbReference>
<dbReference type="InterPro" id="IPR003615">
    <property type="entry name" value="HNH_nuc"/>
</dbReference>
<dbReference type="AlphaFoldDB" id="A0A5E4VSI4"/>
<evidence type="ECO:0000313" key="2">
    <source>
        <dbReference type="EMBL" id="VVE14479.1"/>
    </source>
</evidence>
<dbReference type="Pfam" id="PF13391">
    <property type="entry name" value="HNH_2"/>
    <property type="match status" value="1"/>
</dbReference>
<accession>A0A5E4VSI4</accession>
<evidence type="ECO:0000313" key="3">
    <source>
        <dbReference type="Proteomes" id="UP000396788"/>
    </source>
</evidence>
<dbReference type="Proteomes" id="UP000396788">
    <property type="component" value="Unassembled WGS sequence"/>
</dbReference>
<name>A0A5E4VSI4_9BURK</name>
<sequence>MLELNRWSDIKGLDTPFLAINATNRTAASRETNSAFFRLRQAGHWELPEVAREAGIKGRPILLFYTEKGQSTLYIGSCVRMFVSGETARNRPRYVFTVSRKWQPIGTTVVSFSTFFRGFRLSANPTVAWIDKGAYVYPALEMPDNGETAAEFAGHGGYDQHGLSSLRVGHERFVRNVRRIWGRCCSLTGLHSPNLVQACHIAPWADAAAPDRVSGNNGLMLCAHLHALFDAHLIAFSDAGELLLERGLEPGVRDLVLAGGSTELRRRLNKAQIHFLREHRAAAKKAGKRFELAL</sequence>
<proteinExistence type="predicted"/>
<feature type="domain" description="HNH nuclease" evidence="1">
    <location>
        <begin position="185"/>
        <end position="236"/>
    </location>
</feature>
<protein>
    <recommendedName>
        <fullName evidence="1">HNH nuclease domain-containing protein</fullName>
    </recommendedName>
</protein>